<accession>A0AA35QPT5</accession>
<keyword evidence="2 6" id="KW-0732">Signal</keyword>
<feature type="transmembrane region" description="Helical" evidence="5">
    <location>
        <begin position="280"/>
        <end position="301"/>
    </location>
</feature>
<keyword evidence="3 5" id="KW-0472">Membrane</keyword>
<protein>
    <recommendedName>
        <fullName evidence="9">Ig-like domain-containing protein</fullName>
    </recommendedName>
</protein>
<proteinExistence type="predicted"/>
<comment type="subcellular location">
    <subcellularLocation>
        <location evidence="1">Membrane</location>
    </subcellularLocation>
</comment>
<dbReference type="InterPro" id="IPR015631">
    <property type="entry name" value="CD2/SLAM_rcpt"/>
</dbReference>
<evidence type="ECO:0000313" key="7">
    <source>
        <dbReference type="EMBL" id="CAI7934800.1"/>
    </source>
</evidence>
<organism evidence="7 8">
    <name type="scientific">Podarcis lilfordi</name>
    <name type="common">Lilford's wall lizard</name>
    <dbReference type="NCBI Taxonomy" id="74358"/>
    <lineage>
        <taxon>Eukaryota</taxon>
        <taxon>Metazoa</taxon>
        <taxon>Chordata</taxon>
        <taxon>Craniata</taxon>
        <taxon>Vertebrata</taxon>
        <taxon>Euteleostomi</taxon>
        <taxon>Lepidosauria</taxon>
        <taxon>Squamata</taxon>
        <taxon>Bifurcata</taxon>
        <taxon>Unidentata</taxon>
        <taxon>Episquamata</taxon>
        <taxon>Laterata</taxon>
        <taxon>Lacertibaenia</taxon>
        <taxon>Lacertidae</taxon>
        <taxon>Podarcis</taxon>
    </lineage>
</organism>
<evidence type="ECO:0000256" key="2">
    <source>
        <dbReference type="ARBA" id="ARBA00022729"/>
    </source>
</evidence>
<evidence type="ECO:0000313" key="8">
    <source>
        <dbReference type="Proteomes" id="UP001178461"/>
    </source>
</evidence>
<dbReference type="AlphaFoldDB" id="A0AA35QPT5"/>
<evidence type="ECO:0000256" key="6">
    <source>
        <dbReference type="SAM" id="SignalP"/>
    </source>
</evidence>
<keyword evidence="8" id="KW-1185">Reference proteome</keyword>
<reference evidence="7" key="1">
    <citation type="submission" date="2022-12" db="EMBL/GenBank/DDBJ databases">
        <authorList>
            <person name="Alioto T."/>
            <person name="Alioto T."/>
            <person name="Gomez Garrido J."/>
        </authorList>
    </citation>
    <scope>NUCLEOTIDE SEQUENCE</scope>
</reference>
<evidence type="ECO:0000256" key="5">
    <source>
        <dbReference type="SAM" id="Phobius"/>
    </source>
</evidence>
<evidence type="ECO:0000256" key="4">
    <source>
        <dbReference type="ARBA" id="ARBA00023180"/>
    </source>
</evidence>
<evidence type="ECO:0000256" key="1">
    <source>
        <dbReference type="ARBA" id="ARBA00004370"/>
    </source>
</evidence>
<keyword evidence="5" id="KW-1133">Transmembrane helix</keyword>
<dbReference type="GO" id="GO:0016020">
    <property type="term" value="C:membrane"/>
    <property type="evidence" value="ECO:0007669"/>
    <property type="project" value="UniProtKB-SubCell"/>
</dbReference>
<name>A0AA35QPT5_9SAUR</name>
<gene>
    <name evidence="7" type="ORF">PODLI_1B028281</name>
</gene>
<feature type="chain" id="PRO_5041417867" description="Ig-like domain-containing protein" evidence="6">
    <location>
        <begin position="24"/>
        <end position="393"/>
    </location>
</feature>
<dbReference type="EMBL" id="CANTUW010000002">
    <property type="protein sequence ID" value="CAI7934800.1"/>
    <property type="molecule type" value="Genomic_DNA"/>
</dbReference>
<dbReference type="PANTHER" id="PTHR12080">
    <property type="entry name" value="SIGNALING LYMPHOCYTIC ACTIVATION MOLECULE"/>
    <property type="match status" value="1"/>
</dbReference>
<feature type="signal peptide" evidence="6">
    <location>
        <begin position="1"/>
        <end position="23"/>
    </location>
</feature>
<keyword evidence="5" id="KW-0812">Transmembrane</keyword>
<sequence length="393" mass="44357">MDVTHRSLTVPLTFVLLISSSFGTSGEASMNASQHVKGVVGGQVSFPVKVPPGKPVEKIEWDVISPVSGAPYRLCEFRDWKLKESNFSTWMATWMNLPGDRLLGENDFVTNVMSGHIFGRRLRMADRTTLTIREMERQDAVIYKARVWFDAEQFEDHFFNVTLYDPAPPPRINYYDLIKTPKRCDVTLQCQTYVAGTYNISWENVRALDSFSFSDNGRNLHVSWRKDSSHSIITCLVHNPADQKKAWFDLRRICQDYERHEVEIHEGSTFPGSIQQNIQWGITLGIVVPLICILVVICRCYEVGKSNQRNTDIPSVAQEEMVYRPPPENPMMNRLLMVSAPDSTAMSLPTYDEVQADRNGGESTLCSEPPAYDSLSDCIASAPDACDCSCDCS</sequence>
<dbReference type="Proteomes" id="UP001178461">
    <property type="component" value="Unassembled WGS sequence"/>
</dbReference>
<comment type="caution">
    <text evidence="7">The sequence shown here is derived from an EMBL/GenBank/DDBJ whole genome shotgun (WGS) entry which is preliminary data.</text>
</comment>
<dbReference type="InterPro" id="IPR013783">
    <property type="entry name" value="Ig-like_fold"/>
</dbReference>
<keyword evidence="4" id="KW-0325">Glycoprotein</keyword>
<evidence type="ECO:0000256" key="3">
    <source>
        <dbReference type="ARBA" id="ARBA00023136"/>
    </source>
</evidence>
<dbReference type="PANTHER" id="PTHR12080:SF121">
    <property type="entry name" value="IG-LIKE DOMAIN-CONTAINING PROTEIN-RELATED"/>
    <property type="match status" value="1"/>
</dbReference>
<dbReference type="Gene3D" id="2.60.40.10">
    <property type="entry name" value="Immunoglobulins"/>
    <property type="match status" value="2"/>
</dbReference>
<evidence type="ECO:0008006" key="9">
    <source>
        <dbReference type="Google" id="ProtNLM"/>
    </source>
</evidence>